<name>A0A0D7BTK1_9AGAR</name>
<dbReference type="InterPro" id="IPR006710">
    <property type="entry name" value="Glyco_hydro_43"/>
</dbReference>
<proteinExistence type="inferred from homology"/>
<dbReference type="InterPro" id="IPR023296">
    <property type="entry name" value="Glyco_hydro_beta-prop_sf"/>
</dbReference>
<dbReference type="GO" id="GO:0004553">
    <property type="term" value="F:hydrolase activity, hydrolyzing O-glycosyl compounds"/>
    <property type="evidence" value="ECO:0007669"/>
    <property type="project" value="InterPro"/>
</dbReference>
<dbReference type="PANTHER" id="PTHR42812">
    <property type="entry name" value="BETA-XYLOSIDASE"/>
    <property type="match status" value="1"/>
</dbReference>
<accession>A0A0D7BTK1</accession>
<protein>
    <submittedName>
        <fullName evidence="7">Glycoside hydrolase family 43 protein</fullName>
    </submittedName>
</protein>
<dbReference type="Gene3D" id="2.115.10.20">
    <property type="entry name" value="Glycosyl hydrolase domain, family 43"/>
    <property type="match status" value="1"/>
</dbReference>
<sequence>MIRLESFVVLLVAGSDYFIATSTFELFPGHPIYHSTNLVDWEFVGHALSRPSQLPLYGTAENGGLWAPGLRYHNGTYYLIATSRHAYTSELTLPARSFYVTTDDIFSNNWSDPIYIDALGYDPDLFWDDNGDVYATWCGIDPDSDLLGIYQNTIDIATGNSLTPSQLIFTGTLPSRTADAPPEGPKLYNINGTYYLLIAEGGIGATHQATIQRGPSPSGPWENNPKNPLVYNGADLTLPVQSTGHADITQAEDGSWWGTLLATRPQGANSSRIQIGRETFLYPVTWEDGWPVFNGGEPITEHLEGVLEDKHLDTDYTLDFGDADGDDLEGEWYFARTPYKRFYSLTEREGYLRVKGNAYAPGDRDSPALVLRKQTAYNQTFETLLEFSPTSNLTEAGIAVWRQDSMHDEIAVTGDADGKRYVITRKVEENEQVGPWALTPANNTKATVERRELDTEDAPVKLRIVGDSVSYTFGYAEGDGEWVDALTIDSALLSLFSDFKGALFGVYNTGRGFPTLVPADFKYWHQYS</sequence>
<dbReference type="AlphaFoldDB" id="A0A0D7BTK1"/>
<dbReference type="Proteomes" id="UP000054007">
    <property type="component" value="Unassembled WGS sequence"/>
</dbReference>
<evidence type="ECO:0000256" key="1">
    <source>
        <dbReference type="ARBA" id="ARBA00009865"/>
    </source>
</evidence>
<dbReference type="PANTHER" id="PTHR42812:SF16">
    <property type="entry name" value="HYDROLASE, PUTATIVE (AFU_ORTHOLOGUE AFUA_7G06110)-RELATED"/>
    <property type="match status" value="1"/>
</dbReference>
<keyword evidence="2 5" id="KW-0378">Hydrolase</keyword>
<gene>
    <name evidence="7" type="ORF">CYLTODRAFT_434224</name>
</gene>
<evidence type="ECO:0000313" key="8">
    <source>
        <dbReference type="Proteomes" id="UP000054007"/>
    </source>
</evidence>
<dbReference type="Pfam" id="PF17851">
    <property type="entry name" value="GH43_C2"/>
    <property type="match status" value="1"/>
</dbReference>
<dbReference type="InterPro" id="IPR041542">
    <property type="entry name" value="GH43_C2"/>
</dbReference>
<keyword evidence="3 5" id="KW-0326">Glycosidase</keyword>
<evidence type="ECO:0000313" key="7">
    <source>
        <dbReference type="EMBL" id="KIY73585.1"/>
    </source>
</evidence>
<evidence type="ECO:0000256" key="2">
    <source>
        <dbReference type="ARBA" id="ARBA00022801"/>
    </source>
</evidence>
<feature type="site" description="Important for catalytic activity, responsible for pKa modulation of the active site Glu and correct orientation of both the proton donor and substrate" evidence="4">
    <location>
        <position position="122"/>
    </location>
</feature>
<dbReference type="Gene3D" id="2.60.120.200">
    <property type="match status" value="1"/>
</dbReference>
<dbReference type="OrthoDB" id="2139957at2759"/>
<dbReference type="InterPro" id="IPR051795">
    <property type="entry name" value="Glycosyl_Hydrlase_43"/>
</dbReference>
<evidence type="ECO:0000256" key="4">
    <source>
        <dbReference type="PIRSR" id="PIRSR606710-2"/>
    </source>
</evidence>
<dbReference type="GO" id="GO:0005975">
    <property type="term" value="P:carbohydrate metabolic process"/>
    <property type="evidence" value="ECO:0007669"/>
    <property type="project" value="InterPro"/>
</dbReference>
<dbReference type="EMBL" id="KN880435">
    <property type="protein sequence ID" value="KIY73585.1"/>
    <property type="molecule type" value="Genomic_DNA"/>
</dbReference>
<comment type="similarity">
    <text evidence="1 5">Belongs to the glycosyl hydrolase 43 family.</text>
</comment>
<reference evidence="7 8" key="1">
    <citation type="journal article" date="2015" name="Fungal Genet. Biol.">
        <title>Evolution of novel wood decay mechanisms in Agaricales revealed by the genome sequences of Fistulina hepatica and Cylindrobasidium torrendii.</title>
        <authorList>
            <person name="Floudas D."/>
            <person name="Held B.W."/>
            <person name="Riley R."/>
            <person name="Nagy L.G."/>
            <person name="Koehler G."/>
            <person name="Ransdell A.S."/>
            <person name="Younus H."/>
            <person name="Chow J."/>
            <person name="Chiniquy J."/>
            <person name="Lipzen A."/>
            <person name="Tritt A."/>
            <person name="Sun H."/>
            <person name="Haridas S."/>
            <person name="LaButti K."/>
            <person name="Ohm R.A."/>
            <person name="Kues U."/>
            <person name="Blanchette R.A."/>
            <person name="Grigoriev I.V."/>
            <person name="Minto R.E."/>
            <person name="Hibbett D.S."/>
        </authorList>
    </citation>
    <scope>NUCLEOTIDE SEQUENCE [LARGE SCALE GENOMIC DNA]</scope>
    <source>
        <strain evidence="7 8">FP15055 ss-10</strain>
    </source>
</reference>
<dbReference type="Pfam" id="PF04616">
    <property type="entry name" value="Glyco_hydro_43"/>
    <property type="match status" value="1"/>
</dbReference>
<feature type="domain" description="Beta-xylosidase C-terminal Concanavalin A-like" evidence="6">
    <location>
        <begin position="324"/>
        <end position="524"/>
    </location>
</feature>
<dbReference type="CDD" id="cd18617">
    <property type="entry name" value="GH43_XynB-like"/>
    <property type="match status" value="1"/>
</dbReference>
<dbReference type="InterPro" id="IPR013320">
    <property type="entry name" value="ConA-like_dom_sf"/>
</dbReference>
<organism evidence="7 8">
    <name type="scientific">Cylindrobasidium torrendii FP15055 ss-10</name>
    <dbReference type="NCBI Taxonomy" id="1314674"/>
    <lineage>
        <taxon>Eukaryota</taxon>
        <taxon>Fungi</taxon>
        <taxon>Dikarya</taxon>
        <taxon>Basidiomycota</taxon>
        <taxon>Agaricomycotina</taxon>
        <taxon>Agaricomycetes</taxon>
        <taxon>Agaricomycetidae</taxon>
        <taxon>Agaricales</taxon>
        <taxon>Marasmiineae</taxon>
        <taxon>Physalacriaceae</taxon>
        <taxon>Cylindrobasidium</taxon>
    </lineage>
</organism>
<dbReference type="SUPFAM" id="SSF49899">
    <property type="entry name" value="Concanavalin A-like lectins/glucanases"/>
    <property type="match status" value="1"/>
</dbReference>
<evidence type="ECO:0000256" key="5">
    <source>
        <dbReference type="RuleBase" id="RU361187"/>
    </source>
</evidence>
<dbReference type="SUPFAM" id="SSF75005">
    <property type="entry name" value="Arabinanase/levansucrase/invertase"/>
    <property type="match status" value="1"/>
</dbReference>
<evidence type="ECO:0000256" key="3">
    <source>
        <dbReference type="ARBA" id="ARBA00023295"/>
    </source>
</evidence>
<keyword evidence="8" id="KW-1185">Reference proteome</keyword>
<dbReference type="STRING" id="1314674.A0A0D7BTK1"/>
<evidence type="ECO:0000259" key="6">
    <source>
        <dbReference type="Pfam" id="PF17851"/>
    </source>
</evidence>